<gene>
    <name evidence="4" type="ORF">GCM10022240_12340</name>
</gene>
<evidence type="ECO:0000256" key="2">
    <source>
        <dbReference type="SAM" id="MobiDB-lite"/>
    </source>
</evidence>
<name>A0ABP7GDC4_9MICO</name>
<evidence type="ECO:0000313" key="4">
    <source>
        <dbReference type="EMBL" id="GAA3761347.1"/>
    </source>
</evidence>
<proteinExistence type="predicted"/>
<dbReference type="PROSITE" id="PS50943">
    <property type="entry name" value="HTH_CROC1"/>
    <property type="match status" value="1"/>
</dbReference>
<evidence type="ECO:0000313" key="5">
    <source>
        <dbReference type="Proteomes" id="UP001500540"/>
    </source>
</evidence>
<reference evidence="5" key="1">
    <citation type="journal article" date="2019" name="Int. J. Syst. Evol. Microbiol.">
        <title>The Global Catalogue of Microorganisms (GCM) 10K type strain sequencing project: providing services to taxonomists for standard genome sequencing and annotation.</title>
        <authorList>
            <consortium name="The Broad Institute Genomics Platform"/>
            <consortium name="The Broad Institute Genome Sequencing Center for Infectious Disease"/>
            <person name="Wu L."/>
            <person name="Ma J."/>
        </authorList>
    </citation>
    <scope>NUCLEOTIDE SEQUENCE [LARGE SCALE GENOMIC DNA]</scope>
    <source>
        <strain evidence="5">JCM 16950</strain>
    </source>
</reference>
<keyword evidence="5" id="KW-1185">Reference proteome</keyword>
<feature type="compositionally biased region" description="Low complexity" evidence="2">
    <location>
        <begin position="1"/>
        <end position="22"/>
    </location>
</feature>
<dbReference type="InterPro" id="IPR001387">
    <property type="entry name" value="Cro/C1-type_HTH"/>
</dbReference>
<dbReference type="InterPro" id="IPR013430">
    <property type="entry name" value="Toxin_antidote_HigA"/>
</dbReference>
<dbReference type="CDD" id="cd00093">
    <property type="entry name" value="HTH_XRE"/>
    <property type="match status" value="1"/>
</dbReference>
<dbReference type="SMART" id="SM00530">
    <property type="entry name" value="HTH_XRE"/>
    <property type="match status" value="1"/>
</dbReference>
<accession>A0ABP7GDC4</accession>
<protein>
    <recommendedName>
        <fullName evidence="3">HTH cro/C1-type domain-containing protein</fullName>
    </recommendedName>
</protein>
<dbReference type="Proteomes" id="UP001500540">
    <property type="component" value="Unassembled WGS sequence"/>
</dbReference>
<dbReference type="SUPFAM" id="SSF47413">
    <property type="entry name" value="lambda repressor-like DNA-binding domains"/>
    <property type="match status" value="1"/>
</dbReference>
<feature type="domain" description="HTH cro/C1-type" evidence="3">
    <location>
        <begin position="58"/>
        <end position="105"/>
    </location>
</feature>
<dbReference type="Gene3D" id="1.10.260.40">
    <property type="entry name" value="lambda repressor-like DNA-binding domains"/>
    <property type="match status" value="1"/>
</dbReference>
<organism evidence="4 5">
    <name type="scientific">Microbacterium kribbense</name>
    <dbReference type="NCBI Taxonomy" id="433645"/>
    <lineage>
        <taxon>Bacteria</taxon>
        <taxon>Bacillati</taxon>
        <taxon>Actinomycetota</taxon>
        <taxon>Actinomycetes</taxon>
        <taxon>Micrococcales</taxon>
        <taxon>Microbacteriaceae</taxon>
        <taxon>Microbacterium</taxon>
    </lineage>
</organism>
<evidence type="ECO:0000259" key="3">
    <source>
        <dbReference type="PROSITE" id="PS50943"/>
    </source>
</evidence>
<dbReference type="Pfam" id="PF01381">
    <property type="entry name" value="HTH_3"/>
    <property type="match status" value="1"/>
</dbReference>
<dbReference type="InterPro" id="IPR010982">
    <property type="entry name" value="Lambda_DNA-bd_dom_sf"/>
</dbReference>
<dbReference type="NCBIfam" id="TIGR02607">
    <property type="entry name" value="antidote_HigA"/>
    <property type="match status" value="1"/>
</dbReference>
<comment type="caution">
    <text evidence="4">The sequence shown here is derived from an EMBL/GenBank/DDBJ whole genome shotgun (WGS) entry which is preliminary data.</text>
</comment>
<dbReference type="PANTHER" id="PTHR36924">
    <property type="entry name" value="ANTITOXIN HIGA-1"/>
    <property type="match status" value="1"/>
</dbReference>
<sequence>MATAEVSTVSGSTLSGGSASPGEMEVRKMSNSSTTTEPDLIEPIHPGEILMEDFIEGLGITQNKLAVSIGVPPRRINEIVHGKRGITADTAIRLARYFGTSEEFWMNLQSNYELRRERRALREKVAAITPLEVT</sequence>
<dbReference type="PANTHER" id="PTHR36924:SF1">
    <property type="entry name" value="ANTITOXIN HIGA-1"/>
    <property type="match status" value="1"/>
</dbReference>
<keyword evidence="1" id="KW-0238">DNA-binding</keyword>
<evidence type="ECO:0000256" key="1">
    <source>
        <dbReference type="ARBA" id="ARBA00023125"/>
    </source>
</evidence>
<feature type="region of interest" description="Disordered" evidence="2">
    <location>
        <begin position="1"/>
        <end position="41"/>
    </location>
</feature>
<dbReference type="EMBL" id="BAABAF010000004">
    <property type="protein sequence ID" value="GAA3761347.1"/>
    <property type="molecule type" value="Genomic_DNA"/>
</dbReference>